<evidence type="ECO:0000256" key="2">
    <source>
        <dbReference type="ARBA" id="ARBA00001946"/>
    </source>
</evidence>
<keyword evidence="4" id="KW-0540">Nuclease</keyword>
<evidence type="ECO:0000256" key="3">
    <source>
        <dbReference type="ARBA" id="ARBA00004322"/>
    </source>
</evidence>
<comment type="cofactor">
    <cofactor evidence="2">
        <name>Mg(2+)</name>
        <dbReference type="ChEBI" id="CHEBI:18420"/>
    </cofactor>
</comment>
<feature type="compositionally biased region" description="Low complexity" evidence="11">
    <location>
        <begin position="63"/>
        <end position="76"/>
    </location>
</feature>
<comment type="cofactor">
    <cofactor evidence="1">
        <name>Mn(2+)</name>
        <dbReference type="ChEBI" id="CHEBI:29035"/>
    </cofactor>
</comment>
<comment type="subcellular location">
    <subcellularLocation>
        <location evidence="3">Nucleus</location>
        <location evidence="3">PML body</location>
    </subcellularLocation>
</comment>
<dbReference type="STRING" id="1160509.A0A3N4IFC4"/>
<evidence type="ECO:0000256" key="9">
    <source>
        <dbReference type="ARBA" id="ARBA00023204"/>
    </source>
</evidence>
<evidence type="ECO:0000259" key="12">
    <source>
        <dbReference type="Pfam" id="PF03372"/>
    </source>
</evidence>
<evidence type="ECO:0000313" key="14">
    <source>
        <dbReference type="Proteomes" id="UP000275078"/>
    </source>
</evidence>
<evidence type="ECO:0000256" key="11">
    <source>
        <dbReference type="SAM" id="MobiDB-lite"/>
    </source>
</evidence>
<reference evidence="13 14" key="1">
    <citation type="journal article" date="2018" name="Nat. Ecol. Evol.">
        <title>Pezizomycetes genomes reveal the molecular basis of ectomycorrhizal truffle lifestyle.</title>
        <authorList>
            <person name="Murat C."/>
            <person name="Payen T."/>
            <person name="Noel B."/>
            <person name="Kuo A."/>
            <person name="Morin E."/>
            <person name="Chen J."/>
            <person name="Kohler A."/>
            <person name="Krizsan K."/>
            <person name="Balestrini R."/>
            <person name="Da Silva C."/>
            <person name="Montanini B."/>
            <person name="Hainaut M."/>
            <person name="Levati E."/>
            <person name="Barry K.W."/>
            <person name="Belfiori B."/>
            <person name="Cichocki N."/>
            <person name="Clum A."/>
            <person name="Dockter R.B."/>
            <person name="Fauchery L."/>
            <person name="Guy J."/>
            <person name="Iotti M."/>
            <person name="Le Tacon F."/>
            <person name="Lindquist E.A."/>
            <person name="Lipzen A."/>
            <person name="Malagnac F."/>
            <person name="Mello A."/>
            <person name="Molinier V."/>
            <person name="Miyauchi S."/>
            <person name="Poulain J."/>
            <person name="Riccioni C."/>
            <person name="Rubini A."/>
            <person name="Sitrit Y."/>
            <person name="Splivallo R."/>
            <person name="Traeger S."/>
            <person name="Wang M."/>
            <person name="Zifcakova L."/>
            <person name="Wipf D."/>
            <person name="Zambonelli A."/>
            <person name="Paolocci F."/>
            <person name="Nowrousian M."/>
            <person name="Ottonello S."/>
            <person name="Baldrian P."/>
            <person name="Spatafora J.W."/>
            <person name="Henrissat B."/>
            <person name="Nagy L.G."/>
            <person name="Aury J.M."/>
            <person name="Wincker P."/>
            <person name="Grigoriev I.V."/>
            <person name="Bonfante P."/>
            <person name="Martin F.M."/>
        </authorList>
    </citation>
    <scope>NUCLEOTIDE SEQUENCE [LARGE SCALE GENOMIC DNA]</scope>
    <source>
        <strain evidence="13 14">RN42</strain>
    </source>
</reference>
<keyword evidence="14" id="KW-1185">Reference proteome</keyword>
<proteinExistence type="predicted"/>
<name>A0A3N4IFC4_ASCIM</name>
<dbReference type="PANTHER" id="PTHR15822">
    <property type="entry name" value="TRAF AND TNF RECEPTOR-ASSOCIATED PROTEIN"/>
    <property type="match status" value="1"/>
</dbReference>
<dbReference type="PANTHER" id="PTHR15822:SF4">
    <property type="entry name" value="TYROSYL-DNA PHOSPHODIESTERASE 2"/>
    <property type="match status" value="1"/>
</dbReference>
<dbReference type="Pfam" id="PF03372">
    <property type="entry name" value="Exo_endo_phos"/>
    <property type="match status" value="1"/>
</dbReference>
<feature type="region of interest" description="Disordered" evidence="11">
    <location>
        <begin position="1"/>
        <end position="44"/>
    </location>
</feature>
<keyword evidence="10" id="KW-0539">Nucleus</keyword>
<keyword evidence="9" id="KW-0234">DNA repair</keyword>
<keyword evidence="6" id="KW-0227">DNA damage</keyword>
<accession>A0A3N4IFC4</accession>
<evidence type="ECO:0000256" key="6">
    <source>
        <dbReference type="ARBA" id="ARBA00022763"/>
    </source>
</evidence>
<feature type="compositionally biased region" description="Polar residues" evidence="11">
    <location>
        <begin position="379"/>
        <end position="401"/>
    </location>
</feature>
<dbReference type="Gene3D" id="3.60.10.10">
    <property type="entry name" value="Endonuclease/exonuclease/phosphatase"/>
    <property type="match status" value="1"/>
</dbReference>
<protein>
    <recommendedName>
        <fullName evidence="12">Endonuclease/exonuclease/phosphatase domain-containing protein</fullName>
    </recommendedName>
</protein>
<dbReference type="GO" id="GO:0005737">
    <property type="term" value="C:cytoplasm"/>
    <property type="evidence" value="ECO:0007669"/>
    <property type="project" value="TreeGrafter"/>
</dbReference>
<keyword evidence="7" id="KW-0378">Hydrolase</keyword>
<dbReference type="GO" id="GO:0070260">
    <property type="term" value="F:5'-tyrosyl-DNA phosphodiesterase activity"/>
    <property type="evidence" value="ECO:0007669"/>
    <property type="project" value="TreeGrafter"/>
</dbReference>
<dbReference type="EMBL" id="ML119657">
    <property type="protein sequence ID" value="RPA84835.1"/>
    <property type="molecule type" value="Genomic_DNA"/>
</dbReference>
<dbReference type="GO" id="GO:0003697">
    <property type="term" value="F:single-stranded DNA binding"/>
    <property type="evidence" value="ECO:0007669"/>
    <property type="project" value="TreeGrafter"/>
</dbReference>
<feature type="region of interest" description="Disordered" evidence="11">
    <location>
        <begin position="58"/>
        <end position="81"/>
    </location>
</feature>
<dbReference type="OrthoDB" id="9975959at2759"/>
<feature type="domain" description="Endonuclease/exonuclease/phosphatase" evidence="12">
    <location>
        <begin position="92"/>
        <end position="366"/>
    </location>
</feature>
<dbReference type="CDD" id="cd09080">
    <property type="entry name" value="TDP2"/>
    <property type="match status" value="1"/>
</dbReference>
<dbReference type="InterPro" id="IPR005135">
    <property type="entry name" value="Endo/exonuclease/phosphatase"/>
</dbReference>
<dbReference type="SUPFAM" id="SSF56219">
    <property type="entry name" value="DNase I-like"/>
    <property type="match status" value="1"/>
</dbReference>
<sequence>MSSSTPTNPFADPEPLRPAMRTYVSSFGLPPPPPPKPNHHEESLYTYSRTAADWIPVTNKDLPSPAASSSSSNANSRPAQTLPYSTPIRIFSWNIDFNSSSTEERTQAQIDYIAEQLGNEAENTIVLLQEVHPWALQILLDVEWVQQTFSVTSTRLAENSSLYGTVTFVGRNLAVAVERVWRLVYKNTFYGRDCVFVDILVGPVALKGDGKGKGSIREKRVLRIGNTHLESLKGGDTIRPKQMAELRSWMEEEDVYAGVVGGDFNAISKCDIGMPEREGFVDLWLASGEEEGREAGNTWGYNTNEDEVCDFPPGRLDKIVGFGKVTVAKEGMKVVARGVMAEIPVYDRESDEPGPVEVYRVFASDHLALTTRIALEQEIPSSGSSTHSADQSTTASNRLST</sequence>
<gene>
    <name evidence="13" type="ORF">BJ508DRAFT_412566</name>
</gene>
<evidence type="ECO:0000256" key="7">
    <source>
        <dbReference type="ARBA" id="ARBA00022801"/>
    </source>
</evidence>
<dbReference type="InterPro" id="IPR051547">
    <property type="entry name" value="TDP2-like"/>
</dbReference>
<dbReference type="InterPro" id="IPR036691">
    <property type="entry name" value="Endo/exonu/phosph_ase_sf"/>
</dbReference>
<keyword evidence="5" id="KW-0479">Metal-binding</keyword>
<dbReference type="Proteomes" id="UP000275078">
    <property type="component" value="Unassembled WGS sequence"/>
</dbReference>
<dbReference type="AlphaFoldDB" id="A0A3N4IFC4"/>
<evidence type="ECO:0000256" key="1">
    <source>
        <dbReference type="ARBA" id="ARBA00001936"/>
    </source>
</evidence>
<evidence type="ECO:0000256" key="8">
    <source>
        <dbReference type="ARBA" id="ARBA00022842"/>
    </source>
</evidence>
<dbReference type="GO" id="GO:0006302">
    <property type="term" value="P:double-strand break repair"/>
    <property type="evidence" value="ECO:0007669"/>
    <property type="project" value="TreeGrafter"/>
</dbReference>
<evidence type="ECO:0000256" key="4">
    <source>
        <dbReference type="ARBA" id="ARBA00022722"/>
    </source>
</evidence>
<feature type="region of interest" description="Disordered" evidence="11">
    <location>
        <begin position="378"/>
        <end position="401"/>
    </location>
</feature>
<dbReference type="GO" id="GO:0004518">
    <property type="term" value="F:nuclease activity"/>
    <property type="evidence" value="ECO:0007669"/>
    <property type="project" value="UniProtKB-KW"/>
</dbReference>
<keyword evidence="8" id="KW-0460">Magnesium</keyword>
<evidence type="ECO:0000313" key="13">
    <source>
        <dbReference type="EMBL" id="RPA84835.1"/>
    </source>
</evidence>
<evidence type="ECO:0000256" key="10">
    <source>
        <dbReference type="ARBA" id="ARBA00023242"/>
    </source>
</evidence>
<dbReference type="GO" id="GO:0046872">
    <property type="term" value="F:metal ion binding"/>
    <property type="evidence" value="ECO:0007669"/>
    <property type="project" value="UniProtKB-KW"/>
</dbReference>
<organism evidence="13 14">
    <name type="scientific">Ascobolus immersus RN42</name>
    <dbReference type="NCBI Taxonomy" id="1160509"/>
    <lineage>
        <taxon>Eukaryota</taxon>
        <taxon>Fungi</taxon>
        <taxon>Dikarya</taxon>
        <taxon>Ascomycota</taxon>
        <taxon>Pezizomycotina</taxon>
        <taxon>Pezizomycetes</taxon>
        <taxon>Pezizales</taxon>
        <taxon>Ascobolaceae</taxon>
        <taxon>Ascobolus</taxon>
    </lineage>
</organism>
<evidence type="ECO:0000256" key="5">
    <source>
        <dbReference type="ARBA" id="ARBA00022723"/>
    </source>
</evidence>